<evidence type="ECO:0000256" key="1">
    <source>
        <dbReference type="ARBA" id="ARBA00009820"/>
    </source>
</evidence>
<keyword evidence="5" id="KW-1185">Reference proteome</keyword>
<dbReference type="Gene3D" id="2.120.10.30">
    <property type="entry name" value="TolB, C-terminal domain"/>
    <property type="match status" value="2"/>
</dbReference>
<gene>
    <name evidence="4" type="ORF">PV383_41600</name>
</gene>
<dbReference type="Proteomes" id="UP001282474">
    <property type="component" value="Unassembled WGS sequence"/>
</dbReference>
<evidence type="ECO:0000313" key="5">
    <source>
        <dbReference type="Proteomes" id="UP001282474"/>
    </source>
</evidence>
<feature type="compositionally biased region" description="Low complexity" evidence="2">
    <location>
        <begin position="255"/>
        <end position="273"/>
    </location>
</feature>
<dbReference type="PROSITE" id="PS51257">
    <property type="entry name" value="PROKAR_LIPOPROTEIN"/>
    <property type="match status" value="1"/>
</dbReference>
<evidence type="ECO:0000256" key="3">
    <source>
        <dbReference type="SAM" id="SignalP"/>
    </source>
</evidence>
<dbReference type="PANTHER" id="PTHR36842:SF2">
    <property type="entry name" value="SLR0505 PROTEIN"/>
    <property type="match status" value="1"/>
</dbReference>
<feature type="region of interest" description="Disordered" evidence="2">
    <location>
        <begin position="245"/>
        <end position="280"/>
    </location>
</feature>
<dbReference type="SUPFAM" id="SSF82171">
    <property type="entry name" value="DPP6 N-terminal domain-like"/>
    <property type="match status" value="1"/>
</dbReference>
<feature type="signal peptide" evidence="3">
    <location>
        <begin position="1"/>
        <end position="28"/>
    </location>
</feature>
<keyword evidence="3" id="KW-0732">Signal</keyword>
<name>A0ABU4N4Z0_9ACTN</name>
<dbReference type="Pfam" id="PF07676">
    <property type="entry name" value="PD40"/>
    <property type="match status" value="2"/>
</dbReference>
<protein>
    <submittedName>
        <fullName evidence="4">PD40 domain-containing protein</fullName>
    </submittedName>
</protein>
<feature type="region of interest" description="Disordered" evidence="2">
    <location>
        <begin position="364"/>
        <end position="388"/>
    </location>
</feature>
<feature type="chain" id="PRO_5046000763" evidence="3">
    <location>
        <begin position="29"/>
        <end position="477"/>
    </location>
</feature>
<evidence type="ECO:0000313" key="4">
    <source>
        <dbReference type="EMBL" id="MDX3043610.1"/>
    </source>
</evidence>
<sequence>MRCGRRAALWAVLVGSCVAVLPVTGAAAAGEGPRPRTERISVTAEGSQANDYSDVGGISANGGYVAFDSSATNLVAGDTNGFSDIFVKDLRTGTIERVNVADDGTQADNETTTYSLSANGRYVAFTSYADNLAPGDTPDAQDVFVHDRLTGRTELLVEAGTTWAQTYEPSISANGRYVAFTSSRSDLVEGDTNDRGDVFVRDRWRKTTERISVADDGSQTSGFSEGAAISWDGTRIAFRTQFLLDGGEEEGTRPEALGTSGTSGTSEASEASGISQTSATSEVKRPQAFLFYVRDTRTGRTVQAAHTRDGVSVAVRGEIGLSPDGRYALYASEWGGIVPDDTNDKRDVFAKDLSTGATRRLTLAQDGSEPNDHSAGQVNQRGPALSADNRRVVFTSSAGNLVPGDTNGDADAFVRDLVTGEVQRLNVTRDGAQSDTAQRSSPLVDAFGRTVAFGSAENDLVPGDTNETGDVFVRRLA</sequence>
<dbReference type="RefSeq" id="WP_193381790.1">
    <property type="nucleotide sequence ID" value="NZ_JABXWF010000027.1"/>
</dbReference>
<organism evidence="4 5">
    <name type="scientific">Streptomyces caniscabiei</name>
    <dbReference type="NCBI Taxonomy" id="2746961"/>
    <lineage>
        <taxon>Bacteria</taxon>
        <taxon>Bacillati</taxon>
        <taxon>Actinomycetota</taxon>
        <taxon>Actinomycetes</taxon>
        <taxon>Kitasatosporales</taxon>
        <taxon>Streptomycetaceae</taxon>
        <taxon>Streptomyces</taxon>
    </lineage>
</organism>
<accession>A0ABU4N4Z0</accession>
<dbReference type="InterPro" id="IPR011042">
    <property type="entry name" value="6-blade_b-propeller_TolB-like"/>
</dbReference>
<reference evidence="4 5" key="1">
    <citation type="journal article" date="2023" name="Microb. Genom.">
        <title>Mesoterricola silvestris gen. nov., sp. nov., Mesoterricola sediminis sp. nov., Geothrix oryzae sp. nov., Geothrix edaphica sp. nov., Geothrix rubra sp. nov., and Geothrix limicola sp. nov., six novel members of Acidobacteriota isolated from soils.</title>
        <authorList>
            <person name="Weisberg A.J."/>
            <person name="Pearce E."/>
            <person name="Kramer C.G."/>
            <person name="Chang J.H."/>
            <person name="Clarke C.R."/>
        </authorList>
    </citation>
    <scope>NUCLEOTIDE SEQUENCE [LARGE SCALE GENOMIC DNA]</scope>
    <source>
        <strain evidence="4 5">NE20-4-1</strain>
    </source>
</reference>
<dbReference type="EMBL" id="JARAWJ010000056">
    <property type="protein sequence ID" value="MDX3043610.1"/>
    <property type="molecule type" value="Genomic_DNA"/>
</dbReference>
<evidence type="ECO:0000256" key="2">
    <source>
        <dbReference type="SAM" id="MobiDB-lite"/>
    </source>
</evidence>
<proteinExistence type="inferred from homology"/>
<dbReference type="PANTHER" id="PTHR36842">
    <property type="entry name" value="PROTEIN TOLB HOMOLOG"/>
    <property type="match status" value="1"/>
</dbReference>
<comment type="similarity">
    <text evidence="1">Belongs to the TolB family.</text>
</comment>
<dbReference type="InterPro" id="IPR011659">
    <property type="entry name" value="WD40"/>
</dbReference>
<comment type="caution">
    <text evidence="4">The sequence shown here is derived from an EMBL/GenBank/DDBJ whole genome shotgun (WGS) entry which is preliminary data.</text>
</comment>